<proteinExistence type="predicted"/>
<gene>
    <name evidence="2" type="ORF">KY290_006393</name>
</gene>
<dbReference type="PANTHER" id="PTHR36010:SF1">
    <property type="entry name" value="CYTOCHROME C BIOGENESIS CCMF C-TERMINAL-LIKE MITOCHONDRIAL PROTEIN-RELATED"/>
    <property type="match status" value="1"/>
</dbReference>
<accession>A0ABQ7WGV7</accession>
<feature type="region of interest" description="Disordered" evidence="1">
    <location>
        <begin position="304"/>
        <end position="337"/>
    </location>
</feature>
<name>A0ABQ7WGV7_SOLTU</name>
<evidence type="ECO:0000313" key="2">
    <source>
        <dbReference type="EMBL" id="KAH0779966.1"/>
    </source>
</evidence>
<evidence type="ECO:0000256" key="1">
    <source>
        <dbReference type="SAM" id="MobiDB-lite"/>
    </source>
</evidence>
<dbReference type="Proteomes" id="UP000826656">
    <property type="component" value="Unassembled WGS sequence"/>
</dbReference>
<comment type="caution">
    <text evidence="2">The sequence shown here is derived from an EMBL/GenBank/DDBJ whole genome shotgun (WGS) entry which is preliminary data.</text>
</comment>
<organism evidence="2 3">
    <name type="scientific">Solanum tuberosum</name>
    <name type="common">Potato</name>
    <dbReference type="NCBI Taxonomy" id="4113"/>
    <lineage>
        <taxon>Eukaryota</taxon>
        <taxon>Viridiplantae</taxon>
        <taxon>Streptophyta</taxon>
        <taxon>Embryophyta</taxon>
        <taxon>Tracheophyta</taxon>
        <taxon>Spermatophyta</taxon>
        <taxon>Magnoliopsida</taxon>
        <taxon>eudicotyledons</taxon>
        <taxon>Gunneridae</taxon>
        <taxon>Pentapetalae</taxon>
        <taxon>asterids</taxon>
        <taxon>lamiids</taxon>
        <taxon>Solanales</taxon>
        <taxon>Solanaceae</taxon>
        <taxon>Solanoideae</taxon>
        <taxon>Solaneae</taxon>
        <taxon>Solanum</taxon>
    </lineage>
</organism>
<keyword evidence="3" id="KW-1185">Reference proteome</keyword>
<sequence length="398" mass="45340">MGVSLAARKHPVLTTLRDTKAQRYEKRGRDDIIYVRTAPRGVDPASNQVFDQGTGEFPLPLEGQPGRERGGNGLPKKPARAGRTWGLGSGRSVTKRAIPFRARQNGRARAVWLVKKQAYPRPDRQLLGFPISSKLPPVFGPSCMRQKLVPRTVRRPSPTPAVRVRLRSTNTKKIQFTQRLPLGSELHMGKERCCLRGLDHLHGPTFHSICGNFMIYKPSLTSDRLMFEHDESLRADLFPIHFPASYENGKLEHFIHRWMKNREHNNFWLTMFPEKRYFRERTSTTEVAIHTNLFTDLYASIGTGSSRTASRSDETRRPGRINKQREGLLPSTEEDNAAKPRLASEAFQTLLAVADMIFSLVSEVEFAAIVDKSDRIDRAKSNSLARFERKEELQLDLR</sequence>
<dbReference type="PANTHER" id="PTHR36010">
    <property type="entry name" value="CYTOCHROME C BIOGENESIS CCMF C-TERMINAL-LIKE MITOCHONDRIAL PROTEIN-RELATED"/>
    <property type="match status" value="1"/>
</dbReference>
<protein>
    <submittedName>
        <fullName evidence="2">Uncharacterized protein</fullName>
    </submittedName>
</protein>
<reference evidence="2 3" key="1">
    <citation type="journal article" date="2021" name="bioRxiv">
        <title>Chromosome-scale and haplotype-resolved genome assembly of a tetraploid potato cultivar.</title>
        <authorList>
            <person name="Sun H."/>
            <person name="Jiao W.-B."/>
            <person name="Krause K."/>
            <person name="Campoy J.A."/>
            <person name="Goel M."/>
            <person name="Folz-Donahue K."/>
            <person name="Kukat C."/>
            <person name="Huettel B."/>
            <person name="Schneeberger K."/>
        </authorList>
    </citation>
    <scope>NUCLEOTIDE SEQUENCE [LARGE SCALE GENOMIC DNA]</scope>
    <source>
        <strain evidence="2">SolTubOtavaFocal</strain>
        <tissue evidence="2">Leaves</tissue>
    </source>
</reference>
<feature type="region of interest" description="Disordered" evidence="1">
    <location>
        <begin position="43"/>
        <end position="90"/>
    </location>
</feature>
<dbReference type="InterPro" id="IPR044955">
    <property type="entry name" value="CCMFC"/>
</dbReference>
<evidence type="ECO:0000313" key="3">
    <source>
        <dbReference type="Proteomes" id="UP000826656"/>
    </source>
</evidence>
<dbReference type="EMBL" id="JAIVGD010000002">
    <property type="protein sequence ID" value="KAH0779966.1"/>
    <property type="molecule type" value="Genomic_DNA"/>
</dbReference>